<feature type="active site" description="Proton acceptor" evidence="11">
    <location>
        <position position="123"/>
    </location>
</feature>
<dbReference type="EMBL" id="BLLK01000052">
    <property type="protein sequence ID" value="GFH56479.1"/>
    <property type="molecule type" value="Genomic_DNA"/>
</dbReference>
<feature type="domain" description="Josephin" evidence="15">
    <location>
        <begin position="4"/>
        <end position="184"/>
    </location>
</feature>
<dbReference type="PANTHER" id="PTHR14159">
    <property type="entry name" value="ATAXIN-3-RELATED"/>
    <property type="match status" value="1"/>
</dbReference>
<evidence type="ECO:0000256" key="7">
    <source>
        <dbReference type="ARBA" id="ARBA00022807"/>
    </source>
</evidence>
<dbReference type="Pfam" id="PF00789">
    <property type="entry name" value="UBX"/>
    <property type="match status" value="1"/>
</dbReference>
<evidence type="ECO:0000256" key="2">
    <source>
        <dbReference type="ARBA" id="ARBA00004123"/>
    </source>
</evidence>
<feature type="active site" evidence="11 12">
    <location>
        <position position="138"/>
    </location>
</feature>
<dbReference type="Proteomes" id="UP001054902">
    <property type="component" value="Unassembled WGS sequence"/>
</dbReference>
<keyword evidence="10" id="KW-0539">Nucleus</keyword>
<evidence type="ECO:0000259" key="14">
    <source>
        <dbReference type="PROSITE" id="PS50033"/>
    </source>
</evidence>
<comment type="catalytic activity">
    <reaction evidence="1">
        <text>Thiol-dependent hydrolysis of ester, thioester, amide, peptide and isopeptide bonds formed by the C-terminal Gly of ubiquitin (a 76-residue protein attached to proteins as an intracellular targeting signal).</text>
        <dbReference type="EC" id="3.4.19.12"/>
    </reaction>
</comment>
<dbReference type="GO" id="GO:0006508">
    <property type="term" value="P:proteolysis"/>
    <property type="evidence" value="ECO:0007669"/>
    <property type="project" value="UniProtKB-KW"/>
</dbReference>
<dbReference type="PANTHER" id="PTHR14159:SF0">
    <property type="entry name" value="ATAXIN-3-RELATED"/>
    <property type="match status" value="1"/>
</dbReference>
<evidence type="ECO:0000313" key="16">
    <source>
        <dbReference type="EMBL" id="GFH56479.1"/>
    </source>
</evidence>
<dbReference type="GO" id="GO:0005634">
    <property type="term" value="C:nucleus"/>
    <property type="evidence" value="ECO:0007669"/>
    <property type="project" value="UniProtKB-SubCell"/>
</dbReference>
<evidence type="ECO:0000256" key="3">
    <source>
        <dbReference type="ARBA" id="ARBA00012759"/>
    </source>
</evidence>
<keyword evidence="5" id="KW-0833">Ubl conjugation pathway</keyword>
<evidence type="ECO:0000256" key="4">
    <source>
        <dbReference type="ARBA" id="ARBA00022670"/>
    </source>
</evidence>
<feature type="active site" evidence="12">
    <location>
        <position position="17"/>
    </location>
</feature>
<keyword evidence="8" id="KW-0805">Transcription regulation</keyword>
<keyword evidence="9" id="KW-0804">Transcription</keyword>
<dbReference type="Pfam" id="PF02099">
    <property type="entry name" value="Josephin"/>
    <property type="match status" value="1"/>
</dbReference>
<evidence type="ECO:0000256" key="5">
    <source>
        <dbReference type="ARBA" id="ARBA00022786"/>
    </source>
</evidence>
<dbReference type="SMART" id="SM01246">
    <property type="entry name" value="Josephin"/>
    <property type="match status" value="1"/>
</dbReference>
<feature type="region of interest" description="Disordered" evidence="13">
    <location>
        <begin position="219"/>
        <end position="241"/>
    </location>
</feature>
<keyword evidence="6 12" id="KW-0378">Hydrolase</keyword>
<feature type="active site" evidence="12">
    <location>
        <position position="123"/>
    </location>
</feature>
<dbReference type="PRINTS" id="PR01233">
    <property type="entry name" value="JOSEPHIN"/>
</dbReference>
<dbReference type="Gene3D" id="3.90.70.40">
    <property type="match status" value="1"/>
</dbReference>
<dbReference type="PROSITE" id="PS50957">
    <property type="entry name" value="JOSEPHIN"/>
    <property type="match status" value="1"/>
</dbReference>
<dbReference type="InterPro" id="IPR006155">
    <property type="entry name" value="Josephin"/>
</dbReference>
<dbReference type="AlphaFoldDB" id="A0AAD3HAZ7"/>
<dbReference type="Gene3D" id="3.10.20.90">
    <property type="entry name" value="Phosphatidylinositol 3-kinase Catalytic Subunit, Chain A, domain 1"/>
    <property type="match status" value="1"/>
</dbReference>
<organism evidence="16 17">
    <name type="scientific">Chaetoceros tenuissimus</name>
    <dbReference type="NCBI Taxonomy" id="426638"/>
    <lineage>
        <taxon>Eukaryota</taxon>
        <taxon>Sar</taxon>
        <taxon>Stramenopiles</taxon>
        <taxon>Ochrophyta</taxon>
        <taxon>Bacillariophyta</taxon>
        <taxon>Coscinodiscophyceae</taxon>
        <taxon>Chaetocerotophycidae</taxon>
        <taxon>Chaetocerotales</taxon>
        <taxon>Chaetocerotaceae</taxon>
        <taxon>Chaetoceros</taxon>
    </lineage>
</organism>
<dbReference type="GO" id="GO:0004843">
    <property type="term" value="F:cysteine-type deubiquitinase activity"/>
    <property type="evidence" value="ECO:0007669"/>
    <property type="project" value="UniProtKB-EC"/>
</dbReference>
<name>A0AAD3HAZ7_9STRA</name>
<feature type="active site" description="Nucleophile" evidence="11">
    <location>
        <position position="17"/>
    </location>
</feature>
<keyword evidence="17" id="KW-1185">Reference proteome</keyword>
<dbReference type="InterPro" id="IPR029071">
    <property type="entry name" value="Ubiquitin-like_domsf"/>
</dbReference>
<evidence type="ECO:0000256" key="6">
    <source>
        <dbReference type="ARBA" id="ARBA00022801"/>
    </source>
</evidence>
<sequence length="367" mass="41708">MSKSTFIYHERQESLLCGQHSLNNLLQQQAFSPDQLAEIAHQLDQLELNYMAKGDGGVNSKDYLKRLQEGSYNIDPSGNFSIEVLKSALLSRFNMNLVNSLNEEIRNKEITNWKGFILNKQSHWFTIRKISQRFWNLNSILEKPEQISHFQLASFVEQMRKEGYSVFCVLENDLLTDCHDEKELEMRGLPEFWWKEDDLLNGTGKKGYKNHWNQNLGTGMRLDGKSTAGGTSGSSNNGGGMSIEGLTEEEQIQLAMAASLQPEANVMSIATTSTMDIVELTSEPEASNPNAVRIQFRLPNNKRLMRRFLKNDSVAMVLAYVKDECDVQDVDSLDIRAGFPPKDLMAFMEKSIEEAKLANESIQCRFK</sequence>
<dbReference type="CDD" id="cd01767">
    <property type="entry name" value="UBX"/>
    <property type="match status" value="1"/>
</dbReference>
<evidence type="ECO:0000256" key="11">
    <source>
        <dbReference type="PIRSR" id="PIRSR633865-1"/>
    </source>
</evidence>
<evidence type="ECO:0000256" key="9">
    <source>
        <dbReference type="ARBA" id="ARBA00023163"/>
    </source>
</evidence>
<keyword evidence="4" id="KW-0645">Protease</keyword>
<dbReference type="InterPro" id="IPR001012">
    <property type="entry name" value="UBX_dom"/>
</dbReference>
<dbReference type="SUPFAM" id="SSF54236">
    <property type="entry name" value="Ubiquitin-like"/>
    <property type="match status" value="1"/>
</dbReference>
<evidence type="ECO:0000256" key="1">
    <source>
        <dbReference type="ARBA" id="ARBA00000707"/>
    </source>
</evidence>
<evidence type="ECO:0000256" key="13">
    <source>
        <dbReference type="SAM" id="MobiDB-lite"/>
    </source>
</evidence>
<protein>
    <recommendedName>
        <fullName evidence="3">ubiquitinyl hydrolase 1</fullName>
        <ecNumber evidence="3">3.4.19.12</ecNumber>
    </recommendedName>
</protein>
<evidence type="ECO:0000256" key="8">
    <source>
        <dbReference type="ARBA" id="ARBA00023015"/>
    </source>
</evidence>
<reference evidence="16 17" key="1">
    <citation type="journal article" date="2021" name="Sci. Rep.">
        <title>The genome of the diatom Chaetoceros tenuissimus carries an ancient integrated fragment of an extant virus.</title>
        <authorList>
            <person name="Hongo Y."/>
            <person name="Kimura K."/>
            <person name="Takaki Y."/>
            <person name="Yoshida Y."/>
            <person name="Baba S."/>
            <person name="Kobayashi G."/>
            <person name="Nagasaki K."/>
            <person name="Hano T."/>
            <person name="Tomaru Y."/>
        </authorList>
    </citation>
    <scope>NUCLEOTIDE SEQUENCE [LARGE SCALE GENOMIC DNA]</scope>
    <source>
        <strain evidence="16 17">NIES-3715</strain>
    </source>
</reference>
<feature type="domain" description="UBX" evidence="14">
    <location>
        <begin position="287"/>
        <end position="365"/>
    </location>
</feature>
<accession>A0AAD3HAZ7</accession>
<keyword evidence="7" id="KW-0788">Thiol protease</keyword>
<comment type="subcellular location">
    <subcellularLocation>
        <location evidence="2">Nucleus</location>
    </subcellularLocation>
</comment>
<comment type="caution">
    <text evidence="16">The sequence shown here is derived from an EMBL/GenBank/DDBJ whole genome shotgun (WGS) entry which is preliminary data.</text>
</comment>
<evidence type="ECO:0000256" key="12">
    <source>
        <dbReference type="PROSITE-ProRule" id="PRU00331"/>
    </source>
</evidence>
<feature type="compositionally biased region" description="Gly residues" evidence="13">
    <location>
        <begin position="230"/>
        <end position="241"/>
    </location>
</feature>
<gene>
    <name evidence="16" type="ORF">CTEN210_12955</name>
</gene>
<dbReference type="PROSITE" id="PS50033">
    <property type="entry name" value="UBX"/>
    <property type="match status" value="1"/>
</dbReference>
<dbReference type="InterPro" id="IPR033865">
    <property type="entry name" value="Ataxin-3"/>
</dbReference>
<proteinExistence type="predicted"/>
<dbReference type="Gene3D" id="1.10.287.10">
    <property type="entry name" value="S15/NS1, RNA-binding"/>
    <property type="match status" value="1"/>
</dbReference>
<evidence type="ECO:0000256" key="10">
    <source>
        <dbReference type="ARBA" id="ARBA00023242"/>
    </source>
</evidence>
<evidence type="ECO:0000259" key="15">
    <source>
        <dbReference type="PROSITE" id="PS50957"/>
    </source>
</evidence>
<dbReference type="EC" id="3.4.19.12" evidence="3"/>
<evidence type="ECO:0000313" key="17">
    <source>
        <dbReference type="Proteomes" id="UP001054902"/>
    </source>
</evidence>
<dbReference type="GO" id="GO:0016579">
    <property type="term" value="P:protein deubiquitination"/>
    <property type="evidence" value="ECO:0007669"/>
    <property type="project" value="InterPro"/>
</dbReference>